<protein>
    <recommendedName>
        <fullName evidence="3">Sulfotransferase</fullName>
    </recommendedName>
</protein>
<dbReference type="InterPro" id="IPR027417">
    <property type="entry name" value="P-loop_NTPase"/>
</dbReference>
<evidence type="ECO:0008006" key="3">
    <source>
        <dbReference type="Google" id="ProtNLM"/>
    </source>
</evidence>
<dbReference type="PATRIC" id="fig|1198232.3.peg.464"/>
<dbReference type="EMBL" id="CP005996">
    <property type="protein sequence ID" value="AGS38795.1"/>
    <property type="molecule type" value="Genomic_DNA"/>
</dbReference>
<dbReference type="RefSeq" id="WP_020932012.1">
    <property type="nucleotide sequence ID" value="NC_021917.1"/>
</dbReference>
<dbReference type="SUPFAM" id="SSF52540">
    <property type="entry name" value="P-loop containing nucleoside triphosphate hydrolases"/>
    <property type="match status" value="1"/>
</dbReference>
<sequence length="270" mass="32024">MEKIQVAWVSGMPRSGTTWLSQILASSPEVRLKSCPLFSYEFKDSLDENSSAEEWGELFSKLYQTSSEFLDQEHLRKHGLVPSFKEKNENPQHLIIKSNRFHNLTPNILKLNPQVRFIYIVRNPCAVLYSWLSNSNEFPLNADPLAEWRTGQCRKTGPGEFWGFDDWKKVTTKALRHSEQYPDRYKIIRYEDLVRDTRYYIREIFCFFKVPYGSQTHDFIEFSHSRHDDHQHSVFKDPKLNNKWEKMLDPAIASECLDEIRGTELERFYK</sequence>
<dbReference type="Pfam" id="PF13469">
    <property type="entry name" value="Sulfotransfer_3"/>
    <property type="match status" value="1"/>
</dbReference>
<dbReference type="Proteomes" id="UP000015380">
    <property type="component" value="Chromosome"/>
</dbReference>
<proteinExistence type="predicted"/>
<dbReference type="AlphaFoldDB" id="S5TUT2"/>
<dbReference type="KEGG" id="cza:CYCME_0454"/>
<keyword evidence="2" id="KW-1185">Reference proteome</keyword>
<evidence type="ECO:0000313" key="2">
    <source>
        <dbReference type="Proteomes" id="UP000015380"/>
    </source>
</evidence>
<dbReference type="eggNOG" id="ENOG50327NJ">
    <property type="taxonomic scope" value="Bacteria"/>
</dbReference>
<accession>S5TUT2</accession>
<gene>
    <name evidence="1" type="ORF">CYCME_0454</name>
</gene>
<name>S5TUT2_9GAMM</name>
<dbReference type="HOGENOM" id="CLU_1017964_0_0_6"/>
<organism evidence="1 2">
    <name type="scientific">Cycloclasticus zancles 78-ME</name>
    <dbReference type="NCBI Taxonomy" id="1198232"/>
    <lineage>
        <taxon>Bacteria</taxon>
        <taxon>Pseudomonadati</taxon>
        <taxon>Pseudomonadota</taxon>
        <taxon>Gammaproteobacteria</taxon>
        <taxon>Thiotrichales</taxon>
        <taxon>Piscirickettsiaceae</taxon>
        <taxon>Cycloclasticus</taxon>
    </lineage>
</organism>
<dbReference type="PANTHER" id="PTHR11783">
    <property type="entry name" value="SULFOTRANSFERASE SULT"/>
    <property type="match status" value="1"/>
</dbReference>
<evidence type="ECO:0000313" key="1">
    <source>
        <dbReference type="EMBL" id="AGS38795.1"/>
    </source>
</evidence>
<reference evidence="1 2" key="1">
    <citation type="submission" date="2013-05" db="EMBL/GenBank/DDBJ databases">
        <title>Between feast and famine: a lifestyle of most important marine PAH-degrading bacterium Cycloclasticus sp. 7ME.</title>
        <authorList>
            <person name="Yakimov M.M."/>
            <person name="Messina E."/>
            <person name="Genovese M."/>
            <person name="Denaro R."/>
            <person name="Crisafi F."/>
            <person name="Russo D."/>
            <person name="Cappello S."/>
            <person name="Santisi S."/>
            <person name="Smedile F."/>
            <person name="Golyshina O.V."/>
            <person name="Tran H."/>
            <person name="Pieper D.H."/>
            <person name="Golyshin P.N."/>
            <person name="Giuliano L."/>
        </authorList>
    </citation>
    <scope>NUCLEOTIDE SEQUENCE [LARGE SCALE GENOMIC DNA]</scope>
    <source>
        <strain evidence="1 2">78-ME</strain>
    </source>
</reference>
<reference evidence="2" key="2">
    <citation type="journal article" date="2016" name="Environ. Microbiol. Rep.">
        <title>Analysis of defence systems and a conjugative IncP-1 plasmid in the marine polyaromatic hydrocarbons-degrading bacterium Cycloclasticus sp. 78-ME.</title>
        <authorList>
            <person name="Yakimov M.M."/>
            <person name="Crisafi F."/>
            <person name="Messina E."/>
            <person name="Smedile F."/>
            <person name="Lopatina A."/>
            <person name="Denaro R."/>
            <person name="Pieper D.H."/>
            <person name="Golyshin P.N."/>
            <person name="Giuliano L."/>
        </authorList>
    </citation>
    <scope>NUCLEOTIDE SEQUENCE [LARGE SCALE GENOMIC DNA]</scope>
    <source>
        <strain evidence="2">78-ME</strain>
    </source>
</reference>
<dbReference type="Gene3D" id="3.40.50.300">
    <property type="entry name" value="P-loop containing nucleotide triphosphate hydrolases"/>
    <property type="match status" value="1"/>
</dbReference>